<organism evidence="3 4">
    <name type="scientific">Anas platyrhynchos</name>
    <name type="common">Mallard</name>
    <name type="synonym">Anas boschas</name>
    <dbReference type="NCBI Taxonomy" id="8839"/>
    <lineage>
        <taxon>Eukaryota</taxon>
        <taxon>Metazoa</taxon>
        <taxon>Chordata</taxon>
        <taxon>Craniata</taxon>
        <taxon>Vertebrata</taxon>
        <taxon>Euteleostomi</taxon>
        <taxon>Archelosauria</taxon>
        <taxon>Archosauria</taxon>
        <taxon>Dinosauria</taxon>
        <taxon>Saurischia</taxon>
        <taxon>Theropoda</taxon>
        <taxon>Coelurosauria</taxon>
        <taxon>Aves</taxon>
        <taxon>Neognathae</taxon>
        <taxon>Galloanserae</taxon>
        <taxon>Anseriformes</taxon>
        <taxon>Anatidae</taxon>
        <taxon>Anatinae</taxon>
        <taxon>Anas</taxon>
    </lineage>
</organism>
<evidence type="ECO:0000313" key="4">
    <source>
        <dbReference type="Proteomes" id="UP000694400"/>
    </source>
</evidence>
<protein>
    <recommendedName>
        <fullName evidence="5">C-type lectin domain-containing protein</fullName>
    </recommendedName>
</protein>
<accession>A0A8B9T3D4</accession>
<evidence type="ECO:0000256" key="1">
    <source>
        <dbReference type="SAM" id="MobiDB-lite"/>
    </source>
</evidence>
<sequence>MGKGAQEKNHPDQEEVLNPPRDEEKQYKWDSSPHGMEKKCRRVQQLLAPLCVVLSVLVLALLVALVVVQQQSHSSHPQFSHVCPDTWIGFQSKCYYFSEDESNWKTSLENCKAMEASLTSIDSQEELVRTGHESQHRLWCGKCVGLDQNPIFPQISPTAKARRRCPGESNSLGWGVSNFTLFSQKLPPYIQVGAVLSFALKGLPLSVKLKNIHISQIKSPSYCRVPIAG</sequence>
<dbReference type="Proteomes" id="UP000694400">
    <property type="component" value="Chromosome 30"/>
</dbReference>
<dbReference type="PANTHER" id="PTHR45710">
    <property type="entry name" value="C-TYPE LECTIN DOMAIN-CONTAINING PROTEIN 180"/>
    <property type="match status" value="1"/>
</dbReference>
<reference evidence="3" key="3">
    <citation type="submission" date="2025-09" db="UniProtKB">
        <authorList>
            <consortium name="Ensembl"/>
        </authorList>
    </citation>
    <scope>IDENTIFICATION</scope>
</reference>
<dbReference type="AlphaFoldDB" id="A0A8B9T3D4"/>
<reference evidence="3" key="1">
    <citation type="submission" date="2019-08" db="EMBL/GenBank/DDBJ databases">
        <title>Three high-quality genomes provides insights into domestication of ducks.</title>
        <authorList>
            <person name="Hou Z.C."/>
            <person name="Zhu F."/>
            <person name="Yin Z.T."/>
            <person name="Zhang F."/>
        </authorList>
    </citation>
    <scope>NUCLEOTIDE SEQUENCE [LARGE SCALE GENOMIC DNA]</scope>
</reference>
<name>A0A8B9T3D4_ANAPL</name>
<dbReference type="PANTHER" id="PTHR45710:SF26">
    <property type="entry name" value="RH26557P"/>
    <property type="match status" value="1"/>
</dbReference>
<dbReference type="InterPro" id="IPR016186">
    <property type="entry name" value="C-type_lectin-like/link_sf"/>
</dbReference>
<evidence type="ECO:0000313" key="3">
    <source>
        <dbReference type="Ensembl" id="ENSAPLP00020014946.1"/>
    </source>
</evidence>
<keyword evidence="2" id="KW-0472">Membrane</keyword>
<dbReference type="SUPFAM" id="SSF56436">
    <property type="entry name" value="C-type lectin-like"/>
    <property type="match status" value="1"/>
</dbReference>
<feature type="region of interest" description="Disordered" evidence="1">
    <location>
        <begin position="1"/>
        <end position="34"/>
    </location>
</feature>
<keyword evidence="2" id="KW-0812">Transmembrane</keyword>
<dbReference type="Gene3D" id="3.10.100.10">
    <property type="entry name" value="Mannose-Binding Protein A, subunit A"/>
    <property type="match status" value="1"/>
</dbReference>
<proteinExistence type="predicted"/>
<keyword evidence="2" id="KW-1133">Transmembrane helix</keyword>
<reference evidence="3" key="2">
    <citation type="submission" date="2025-08" db="UniProtKB">
        <authorList>
            <consortium name="Ensembl"/>
        </authorList>
    </citation>
    <scope>IDENTIFICATION</scope>
</reference>
<evidence type="ECO:0000256" key="2">
    <source>
        <dbReference type="SAM" id="Phobius"/>
    </source>
</evidence>
<feature type="compositionally biased region" description="Basic and acidic residues" evidence="1">
    <location>
        <begin position="1"/>
        <end position="13"/>
    </location>
</feature>
<evidence type="ECO:0008006" key="5">
    <source>
        <dbReference type="Google" id="ProtNLM"/>
    </source>
</evidence>
<feature type="transmembrane region" description="Helical" evidence="2">
    <location>
        <begin position="46"/>
        <end position="68"/>
    </location>
</feature>
<dbReference type="Ensembl" id="ENSAPLT00020016106.1">
    <property type="protein sequence ID" value="ENSAPLP00020014946.1"/>
    <property type="gene ID" value="ENSAPLG00020010836.1"/>
</dbReference>
<dbReference type="InterPro" id="IPR050828">
    <property type="entry name" value="C-type_lectin/matrix_domain"/>
</dbReference>
<dbReference type="InterPro" id="IPR016187">
    <property type="entry name" value="CTDL_fold"/>
</dbReference>